<dbReference type="Gene3D" id="1.10.8.60">
    <property type="match status" value="1"/>
</dbReference>
<evidence type="ECO:0000313" key="9">
    <source>
        <dbReference type="EMBL" id="KAK6635358.1"/>
    </source>
</evidence>
<evidence type="ECO:0000259" key="8">
    <source>
        <dbReference type="Pfam" id="PF12213"/>
    </source>
</evidence>
<evidence type="ECO:0000256" key="6">
    <source>
        <dbReference type="PIRNR" id="PIRNR000799"/>
    </source>
</evidence>
<keyword evidence="4 6" id="KW-0238">DNA-binding</keyword>
<dbReference type="PANTHER" id="PTHR12708">
    <property type="entry name" value="DNA POLYMERASE EPSILON SUBUNIT B"/>
    <property type="match status" value="1"/>
</dbReference>
<dbReference type="PANTHER" id="PTHR12708:SF0">
    <property type="entry name" value="DNA POLYMERASE EPSILON SUBUNIT 2"/>
    <property type="match status" value="1"/>
</dbReference>
<gene>
    <name evidence="9" type="ORF">RUM44_000609</name>
</gene>
<dbReference type="InterPro" id="IPR016266">
    <property type="entry name" value="POLE2"/>
</dbReference>
<dbReference type="Pfam" id="PF12213">
    <property type="entry name" value="Dpoe2NT"/>
    <property type="match status" value="1"/>
</dbReference>
<evidence type="ECO:0000313" key="10">
    <source>
        <dbReference type="Proteomes" id="UP001359485"/>
    </source>
</evidence>
<feature type="domain" description="DNA polymerase alpha/delta/epsilon subunit B" evidence="7">
    <location>
        <begin position="282"/>
        <end position="484"/>
    </location>
</feature>
<accession>A0ABR1B5X2</accession>
<dbReference type="InterPro" id="IPR024639">
    <property type="entry name" value="DNA_pol_e_bsu_N"/>
</dbReference>
<keyword evidence="3 6" id="KW-0235">DNA replication</keyword>
<dbReference type="EMBL" id="JAWJWF010000003">
    <property type="protein sequence ID" value="KAK6635358.1"/>
    <property type="molecule type" value="Genomic_DNA"/>
</dbReference>
<keyword evidence="5 6" id="KW-0539">Nucleus</keyword>
<feature type="domain" description="DNA polymerase epsilon subunit B N-terminal" evidence="8">
    <location>
        <begin position="5"/>
        <end position="74"/>
    </location>
</feature>
<organism evidence="9 10">
    <name type="scientific">Polyplax serrata</name>
    <name type="common">Common mouse louse</name>
    <dbReference type="NCBI Taxonomy" id="468196"/>
    <lineage>
        <taxon>Eukaryota</taxon>
        <taxon>Metazoa</taxon>
        <taxon>Ecdysozoa</taxon>
        <taxon>Arthropoda</taxon>
        <taxon>Hexapoda</taxon>
        <taxon>Insecta</taxon>
        <taxon>Pterygota</taxon>
        <taxon>Neoptera</taxon>
        <taxon>Paraneoptera</taxon>
        <taxon>Psocodea</taxon>
        <taxon>Troctomorpha</taxon>
        <taxon>Phthiraptera</taxon>
        <taxon>Anoplura</taxon>
        <taxon>Polyplacidae</taxon>
        <taxon>Polyplax</taxon>
    </lineage>
</organism>
<dbReference type="PIRSF" id="PIRSF000799">
    <property type="entry name" value="DNA_pol_eps_2"/>
    <property type="match status" value="1"/>
</dbReference>
<evidence type="ECO:0000256" key="4">
    <source>
        <dbReference type="ARBA" id="ARBA00023125"/>
    </source>
</evidence>
<comment type="caution">
    <text evidence="9">The sequence shown here is derived from an EMBL/GenBank/DDBJ whole genome shotgun (WGS) entry which is preliminary data.</text>
</comment>
<keyword evidence="10" id="KW-1185">Reference proteome</keyword>
<evidence type="ECO:0000256" key="3">
    <source>
        <dbReference type="ARBA" id="ARBA00022705"/>
    </source>
</evidence>
<dbReference type="Pfam" id="PF04042">
    <property type="entry name" value="DNA_pol_E_B"/>
    <property type="match status" value="1"/>
</dbReference>
<evidence type="ECO:0000256" key="1">
    <source>
        <dbReference type="ARBA" id="ARBA00004123"/>
    </source>
</evidence>
<comment type="similarity">
    <text evidence="2 6">Belongs to the DNA polymerase epsilon subunit B family.</text>
</comment>
<dbReference type="InterPro" id="IPR007185">
    <property type="entry name" value="DNA_pol_a/d/e_bsu"/>
</dbReference>
<dbReference type="Gene3D" id="3.60.21.60">
    <property type="match status" value="1"/>
</dbReference>
<reference evidence="9 10" key="1">
    <citation type="submission" date="2023-09" db="EMBL/GenBank/DDBJ databases">
        <title>Genomes of two closely related lineages of the louse Polyplax serrata with different host specificities.</title>
        <authorList>
            <person name="Martinu J."/>
            <person name="Tarabai H."/>
            <person name="Stefka J."/>
            <person name="Hypsa V."/>
        </authorList>
    </citation>
    <scope>NUCLEOTIDE SEQUENCE [LARGE SCALE GENOMIC DNA]</scope>
    <source>
        <strain evidence="9">98ZLc_SE</strain>
    </source>
</reference>
<proteinExistence type="inferred from homology"/>
<protein>
    <recommendedName>
        <fullName evidence="6">DNA polymerase epsilon subunit</fullName>
    </recommendedName>
    <alternativeName>
        <fullName evidence="6">DNA polymerase II subunit 2</fullName>
    </alternativeName>
</protein>
<evidence type="ECO:0000259" key="7">
    <source>
        <dbReference type="Pfam" id="PF04042"/>
    </source>
</evidence>
<evidence type="ECO:0000256" key="5">
    <source>
        <dbReference type="ARBA" id="ARBA00023242"/>
    </source>
</evidence>
<evidence type="ECO:0000256" key="2">
    <source>
        <dbReference type="ARBA" id="ARBA00009560"/>
    </source>
</evidence>
<comment type="subcellular location">
    <subcellularLocation>
        <location evidence="1 6">Nucleus</location>
    </subcellularLocation>
</comment>
<comment type="function">
    <text evidence="6">Participates in DNA repair and in chromosomal DNA replication.</text>
</comment>
<name>A0ABR1B5X2_POLSC</name>
<sequence>MGDNARVRKWVLQTLKFHGFSIRADAADYLTEQLLNLPQDSRISVLENLTDQLRMVNSDTLAVDKKQIEMCFRESLLEKPSSETVWNVIDAFQCPRFIFNRELCKYEMDKSVMKKGLFADASSKSFMRRRLYTNIMQRTLRQDAIKQVFEVNGKKFQYVVKTVEWFLCATDKIEHAVIIGLLVRKPDGGYAVEDTTGTLDIDISQTKFADGLFPEHSFVFLEGIYEDRVFYVLRFGLPPAETSMAARPYYDEMNTFGGPSQYNLKNSKVLKNIEEKNQDEMIVFISDVWLDNDKVLKQLDKLFSGFSEFPPYAFVLMGNFLSSQKVATYAQDLKQGFTELGNIVVHYENIRNKSHFVFVPGPFDIGSPRILPRPPLSKYLVSDFIAKVQNVTLATNPCRIQYCTREIVVIREDLVTKLCRNTIHFPNNATDRISFHFVKTILSQGTLAPMSLLVCPVYWNFSHALDLNPLPDLVVASDQFNSFTEKYMDCTVISPGLFVKEKFSFKVYVPFRNEVEDSCIPEEI</sequence>
<dbReference type="Proteomes" id="UP001359485">
    <property type="component" value="Unassembled WGS sequence"/>
</dbReference>